<feature type="non-terminal residue" evidence="2">
    <location>
        <position position="1"/>
    </location>
</feature>
<keyword evidence="1" id="KW-0812">Transmembrane</keyword>
<protein>
    <recommendedName>
        <fullName evidence="4">Fibronectin type-III domain-containing protein</fullName>
    </recommendedName>
</protein>
<dbReference type="AlphaFoldDB" id="A0AAV2R3S2"/>
<reference evidence="2 3" key="1">
    <citation type="submission" date="2024-05" db="EMBL/GenBank/DDBJ databases">
        <authorList>
            <person name="Wallberg A."/>
        </authorList>
    </citation>
    <scope>NUCLEOTIDE SEQUENCE [LARGE SCALE GENOMIC DNA]</scope>
</reference>
<keyword evidence="3" id="KW-1185">Reference proteome</keyword>
<evidence type="ECO:0000313" key="2">
    <source>
        <dbReference type="EMBL" id="CAL4109570.1"/>
    </source>
</evidence>
<keyword evidence="1" id="KW-1133">Transmembrane helix</keyword>
<gene>
    <name evidence="2" type="ORF">MNOR_LOCUS19140</name>
</gene>
<proteinExistence type="predicted"/>
<name>A0AAV2R3S2_MEGNR</name>
<evidence type="ECO:0008006" key="4">
    <source>
        <dbReference type="Google" id="ProtNLM"/>
    </source>
</evidence>
<feature type="non-terminal residue" evidence="2">
    <location>
        <position position="214"/>
    </location>
</feature>
<evidence type="ECO:0000313" key="3">
    <source>
        <dbReference type="Proteomes" id="UP001497623"/>
    </source>
</evidence>
<feature type="transmembrane region" description="Helical" evidence="1">
    <location>
        <begin position="6"/>
        <end position="25"/>
    </location>
</feature>
<comment type="caution">
    <text evidence="2">The sequence shown here is derived from an EMBL/GenBank/DDBJ whole genome shotgun (WGS) entry which is preliminary data.</text>
</comment>
<keyword evidence="1" id="KW-0472">Membrane</keyword>
<evidence type="ECO:0000256" key="1">
    <source>
        <dbReference type="SAM" id="Phobius"/>
    </source>
</evidence>
<accession>A0AAV2R3S2</accession>
<sequence length="214" mass="23544">NANVLVNSVTLSLVMLGWILLLLYFQSVVYSSHSVSMEVDTIGTNYITLSWTKVSTWINVNNFTVSITREDGYRNPCNSFICNTPYCEFSSRGHCRALSSCTTYNINVTGGSESTTTHVTTAPNQKPDLHLSVNKSMLSIKWKGPFENCSHTALLTTTLNSDTQHSDVTVHPGVDNMVQHQLPPCTPGDVHVTMAYLTDGRVTESQGTATLTNY</sequence>
<dbReference type="Proteomes" id="UP001497623">
    <property type="component" value="Unassembled WGS sequence"/>
</dbReference>
<dbReference type="EMBL" id="CAXKWB010014063">
    <property type="protein sequence ID" value="CAL4109570.1"/>
    <property type="molecule type" value="Genomic_DNA"/>
</dbReference>
<organism evidence="2 3">
    <name type="scientific">Meganyctiphanes norvegica</name>
    <name type="common">Northern krill</name>
    <name type="synonym">Thysanopoda norvegica</name>
    <dbReference type="NCBI Taxonomy" id="48144"/>
    <lineage>
        <taxon>Eukaryota</taxon>
        <taxon>Metazoa</taxon>
        <taxon>Ecdysozoa</taxon>
        <taxon>Arthropoda</taxon>
        <taxon>Crustacea</taxon>
        <taxon>Multicrustacea</taxon>
        <taxon>Malacostraca</taxon>
        <taxon>Eumalacostraca</taxon>
        <taxon>Eucarida</taxon>
        <taxon>Euphausiacea</taxon>
        <taxon>Euphausiidae</taxon>
        <taxon>Meganyctiphanes</taxon>
    </lineage>
</organism>